<dbReference type="Pfam" id="PF02223">
    <property type="entry name" value="Thymidylate_kin"/>
    <property type="match status" value="1"/>
</dbReference>
<comment type="catalytic activity">
    <reaction evidence="9 11">
        <text>dTMP + ATP = dTDP + ADP</text>
        <dbReference type="Rhea" id="RHEA:13517"/>
        <dbReference type="ChEBI" id="CHEBI:30616"/>
        <dbReference type="ChEBI" id="CHEBI:58369"/>
        <dbReference type="ChEBI" id="CHEBI:63528"/>
        <dbReference type="ChEBI" id="CHEBI:456216"/>
        <dbReference type="EC" id="2.7.4.9"/>
    </reaction>
</comment>
<proteinExistence type="inferred from homology"/>
<dbReference type="NCBIfam" id="TIGR00041">
    <property type="entry name" value="DTMP_kinase"/>
    <property type="match status" value="1"/>
</dbReference>
<evidence type="ECO:0000256" key="5">
    <source>
        <dbReference type="ARBA" id="ARBA00022727"/>
    </source>
</evidence>
<feature type="binding site" evidence="11">
    <location>
        <begin position="23"/>
        <end position="30"/>
    </location>
    <ligand>
        <name>ATP</name>
        <dbReference type="ChEBI" id="CHEBI:30616"/>
    </ligand>
</feature>
<dbReference type="Proteomes" id="UP000186465">
    <property type="component" value="Unassembled WGS sequence"/>
</dbReference>
<keyword evidence="4 11" id="KW-0808">Transferase</keyword>
<dbReference type="Gene3D" id="3.40.50.300">
    <property type="entry name" value="P-loop containing nucleotide triphosphate hydrolases"/>
    <property type="match status" value="1"/>
</dbReference>
<comment type="similarity">
    <text evidence="1 11">Belongs to the thymidylate kinase family.</text>
</comment>
<evidence type="ECO:0000256" key="11">
    <source>
        <dbReference type="HAMAP-Rule" id="MF_00165"/>
    </source>
</evidence>
<keyword evidence="8 11" id="KW-0067">ATP-binding</keyword>
<evidence type="ECO:0000259" key="12">
    <source>
        <dbReference type="Pfam" id="PF02223"/>
    </source>
</evidence>
<dbReference type="HAMAP" id="MF_00165">
    <property type="entry name" value="Thymidylate_kinase"/>
    <property type="match status" value="1"/>
</dbReference>
<evidence type="ECO:0000256" key="3">
    <source>
        <dbReference type="ARBA" id="ARBA00017144"/>
    </source>
</evidence>
<dbReference type="RefSeq" id="WP_075361688.1">
    <property type="nucleotide sequence ID" value="NZ_MPDM01000005.1"/>
</dbReference>
<name>A0A1Q5PMB1_9ACTO</name>
<evidence type="ECO:0000256" key="7">
    <source>
        <dbReference type="ARBA" id="ARBA00022777"/>
    </source>
</evidence>
<dbReference type="GO" id="GO:0006235">
    <property type="term" value="P:dTTP biosynthetic process"/>
    <property type="evidence" value="ECO:0007669"/>
    <property type="project" value="UniProtKB-UniRule"/>
</dbReference>
<dbReference type="GO" id="GO:0005524">
    <property type="term" value="F:ATP binding"/>
    <property type="evidence" value="ECO:0007669"/>
    <property type="project" value="UniProtKB-UniRule"/>
</dbReference>
<protein>
    <recommendedName>
        <fullName evidence="3 11">Thymidylate kinase</fullName>
        <ecNumber evidence="2 11">2.7.4.9</ecNumber>
    </recommendedName>
    <alternativeName>
        <fullName evidence="11">dTMP kinase</fullName>
    </alternativeName>
</protein>
<dbReference type="STRING" id="156892.BM477_05510"/>
<dbReference type="GO" id="GO:0005829">
    <property type="term" value="C:cytosol"/>
    <property type="evidence" value="ECO:0007669"/>
    <property type="project" value="TreeGrafter"/>
</dbReference>
<evidence type="ECO:0000256" key="10">
    <source>
        <dbReference type="ARBA" id="ARBA00057735"/>
    </source>
</evidence>
<dbReference type="FunFam" id="3.40.50.300:FF:000225">
    <property type="entry name" value="Thymidylate kinase"/>
    <property type="match status" value="1"/>
</dbReference>
<dbReference type="InterPro" id="IPR027417">
    <property type="entry name" value="P-loop_NTPase"/>
</dbReference>
<dbReference type="EC" id="2.7.4.9" evidence="2 11"/>
<dbReference type="PANTHER" id="PTHR10344">
    <property type="entry name" value="THYMIDYLATE KINASE"/>
    <property type="match status" value="1"/>
</dbReference>
<dbReference type="PROSITE" id="PS01331">
    <property type="entry name" value="THYMIDYLATE_KINASE"/>
    <property type="match status" value="1"/>
</dbReference>
<evidence type="ECO:0000256" key="6">
    <source>
        <dbReference type="ARBA" id="ARBA00022741"/>
    </source>
</evidence>
<dbReference type="GO" id="GO:0006233">
    <property type="term" value="P:dTDP biosynthetic process"/>
    <property type="evidence" value="ECO:0007669"/>
    <property type="project" value="InterPro"/>
</dbReference>
<dbReference type="InterPro" id="IPR018095">
    <property type="entry name" value="Thymidylate_kin_CS"/>
</dbReference>
<sequence>MTNPLQTAADPRNYPGIFLSFEGGEAVGKTTQIALLRKRCEAFGRPITVTREPGGTEMGKQLRRLIQHDVDDLNPRAEVLMYAADRSYHVATKVRPALEAGGIVLTDRYLDSSIAYQGGARGLGDAVEAISLWATEGLLPDLTILLDADPDVLFSRRGEATDRLERESREFHLMVRERFLSLAEERPERFVVVDAAQSVEAIEQQVWAHVRQLCESRFGPLPDRVN</sequence>
<comment type="caution">
    <text evidence="13">The sequence shown here is derived from an EMBL/GenBank/DDBJ whole genome shotgun (WGS) entry which is preliminary data.</text>
</comment>
<comment type="function">
    <text evidence="10 11">Phosphorylation of dTMP to form dTDP in both de novo and salvage pathways of dTTP synthesis.</text>
</comment>
<accession>A0A1Q5PMB1</accession>
<keyword evidence="14" id="KW-1185">Reference proteome</keyword>
<evidence type="ECO:0000313" key="13">
    <source>
        <dbReference type="EMBL" id="OKL48659.1"/>
    </source>
</evidence>
<keyword evidence="6 11" id="KW-0547">Nucleotide-binding</keyword>
<gene>
    <name evidence="11" type="primary">tmk</name>
    <name evidence="13" type="ORF">BM477_05510</name>
</gene>
<feature type="domain" description="Thymidylate kinase-like" evidence="12">
    <location>
        <begin position="21"/>
        <end position="206"/>
    </location>
</feature>
<reference evidence="14" key="1">
    <citation type="submission" date="2016-11" db="EMBL/GenBank/DDBJ databases">
        <title>Actinomyces gypaetusis sp. nov. isolated from Gypaetus barbatus in Qinghai Tibet Plateau China.</title>
        <authorList>
            <person name="Meng X."/>
        </authorList>
    </citation>
    <scope>NUCLEOTIDE SEQUENCE [LARGE SCALE GENOMIC DNA]</scope>
    <source>
        <strain evidence="14">DSM 15383</strain>
    </source>
</reference>
<dbReference type="GO" id="GO:0006227">
    <property type="term" value="P:dUDP biosynthetic process"/>
    <property type="evidence" value="ECO:0007669"/>
    <property type="project" value="TreeGrafter"/>
</dbReference>
<dbReference type="GO" id="GO:0004798">
    <property type="term" value="F:dTMP kinase activity"/>
    <property type="evidence" value="ECO:0007669"/>
    <property type="project" value="UniProtKB-UniRule"/>
</dbReference>
<keyword evidence="5 11" id="KW-0545">Nucleotide biosynthesis</keyword>
<keyword evidence="7 11" id="KW-0418">Kinase</keyword>
<dbReference type="EMBL" id="MPDM01000005">
    <property type="protein sequence ID" value="OKL48659.1"/>
    <property type="molecule type" value="Genomic_DNA"/>
</dbReference>
<organism evidence="13 14">
    <name type="scientific">Boudabousia marimammalium</name>
    <dbReference type="NCBI Taxonomy" id="156892"/>
    <lineage>
        <taxon>Bacteria</taxon>
        <taxon>Bacillati</taxon>
        <taxon>Actinomycetota</taxon>
        <taxon>Actinomycetes</taxon>
        <taxon>Actinomycetales</taxon>
        <taxon>Actinomycetaceae</taxon>
        <taxon>Boudabousia</taxon>
    </lineage>
</organism>
<dbReference type="PANTHER" id="PTHR10344:SF4">
    <property type="entry name" value="UMP-CMP KINASE 2, MITOCHONDRIAL"/>
    <property type="match status" value="1"/>
</dbReference>
<dbReference type="InterPro" id="IPR039430">
    <property type="entry name" value="Thymidylate_kin-like_dom"/>
</dbReference>
<dbReference type="InterPro" id="IPR018094">
    <property type="entry name" value="Thymidylate_kinase"/>
</dbReference>
<evidence type="ECO:0000256" key="2">
    <source>
        <dbReference type="ARBA" id="ARBA00012980"/>
    </source>
</evidence>
<evidence type="ECO:0000256" key="1">
    <source>
        <dbReference type="ARBA" id="ARBA00009776"/>
    </source>
</evidence>
<evidence type="ECO:0000256" key="8">
    <source>
        <dbReference type="ARBA" id="ARBA00022840"/>
    </source>
</evidence>
<dbReference type="SUPFAM" id="SSF52540">
    <property type="entry name" value="P-loop containing nucleoside triphosphate hydrolases"/>
    <property type="match status" value="1"/>
</dbReference>
<evidence type="ECO:0000256" key="9">
    <source>
        <dbReference type="ARBA" id="ARBA00048743"/>
    </source>
</evidence>
<dbReference type="CDD" id="cd01672">
    <property type="entry name" value="TMPK"/>
    <property type="match status" value="1"/>
</dbReference>
<evidence type="ECO:0000256" key="4">
    <source>
        <dbReference type="ARBA" id="ARBA00022679"/>
    </source>
</evidence>
<evidence type="ECO:0000313" key="14">
    <source>
        <dbReference type="Proteomes" id="UP000186465"/>
    </source>
</evidence>
<dbReference type="AlphaFoldDB" id="A0A1Q5PMB1"/>